<dbReference type="Proteomes" id="UP000762676">
    <property type="component" value="Unassembled WGS sequence"/>
</dbReference>
<feature type="region of interest" description="Disordered" evidence="1">
    <location>
        <begin position="106"/>
        <end position="232"/>
    </location>
</feature>
<organism evidence="2 3">
    <name type="scientific">Elysia marginata</name>
    <dbReference type="NCBI Taxonomy" id="1093978"/>
    <lineage>
        <taxon>Eukaryota</taxon>
        <taxon>Metazoa</taxon>
        <taxon>Spiralia</taxon>
        <taxon>Lophotrochozoa</taxon>
        <taxon>Mollusca</taxon>
        <taxon>Gastropoda</taxon>
        <taxon>Heterobranchia</taxon>
        <taxon>Euthyneura</taxon>
        <taxon>Panpulmonata</taxon>
        <taxon>Sacoglossa</taxon>
        <taxon>Placobranchoidea</taxon>
        <taxon>Plakobranchidae</taxon>
        <taxon>Elysia</taxon>
    </lineage>
</organism>
<gene>
    <name evidence="2" type="ORF">ElyMa_000223600</name>
</gene>
<keyword evidence="3" id="KW-1185">Reference proteome</keyword>
<comment type="caution">
    <text evidence="2">The sequence shown here is derived from an EMBL/GenBank/DDBJ whole genome shotgun (WGS) entry which is preliminary data.</text>
</comment>
<feature type="compositionally biased region" description="Polar residues" evidence="1">
    <location>
        <begin position="119"/>
        <end position="132"/>
    </location>
</feature>
<evidence type="ECO:0008006" key="4">
    <source>
        <dbReference type="Google" id="ProtNLM"/>
    </source>
</evidence>
<sequence>MASELKDYDNCYGEKPFFCAHNFMCYGFDEYCSKLEDRIQPCLPAADTLPWCKANLGNVSALPNPQCKWACSSRFNATELNSFVEPPVKEIVTNIVNRGAEERLLQEAEQGDSEETALISDTQGSSETQTASLGMGFMPRTGASDGEQGGNTGEGPESPMSDSTFSSSSGEDSGYGRSPNTDGAQGTPAHGQTGSAVPDGVIQAKMPDQLPATEVPSAVVASGARHVGHSIE</sequence>
<evidence type="ECO:0000313" key="2">
    <source>
        <dbReference type="EMBL" id="GFR66254.1"/>
    </source>
</evidence>
<evidence type="ECO:0000313" key="3">
    <source>
        <dbReference type="Proteomes" id="UP000762676"/>
    </source>
</evidence>
<feature type="compositionally biased region" description="Polar residues" evidence="1">
    <location>
        <begin position="179"/>
        <end position="195"/>
    </location>
</feature>
<feature type="compositionally biased region" description="Low complexity" evidence="1">
    <location>
        <begin position="158"/>
        <end position="178"/>
    </location>
</feature>
<protein>
    <recommendedName>
        <fullName evidence="4">ShKT domain-containing protein</fullName>
    </recommendedName>
</protein>
<accession>A0AAV4EYY0</accession>
<name>A0AAV4EYY0_9GAST</name>
<evidence type="ECO:0000256" key="1">
    <source>
        <dbReference type="SAM" id="MobiDB-lite"/>
    </source>
</evidence>
<proteinExistence type="predicted"/>
<reference evidence="2 3" key="1">
    <citation type="journal article" date="2021" name="Elife">
        <title>Chloroplast acquisition without the gene transfer in kleptoplastic sea slugs, Plakobranchus ocellatus.</title>
        <authorList>
            <person name="Maeda T."/>
            <person name="Takahashi S."/>
            <person name="Yoshida T."/>
            <person name="Shimamura S."/>
            <person name="Takaki Y."/>
            <person name="Nagai Y."/>
            <person name="Toyoda A."/>
            <person name="Suzuki Y."/>
            <person name="Arimoto A."/>
            <person name="Ishii H."/>
            <person name="Satoh N."/>
            <person name="Nishiyama T."/>
            <person name="Hasebe M."/>
            <person name="Maruyama T."/>
            <person name="Minagawa J."/>
            <person name="Obokata J."/>
            <person name="Shigenobu S."/>
        </authorList>
    </citation>
    <scope>NUCLEOTIDE SEQUENCE [LARGE SCALE GENOMIC DNA]</scope>
</reference>
<dbReference type="AlphaFoldDB" id="A0AAV4EYY0"/>
<dbReference type="EMBL" id="BMAT01000437">
    <property type="protein sequence ID" value="GFR66254.1"/>
    <property type="molecule type" value="Genomic_DNA"/>
</dbReference>